<evidence type="ECO:0000256" key="3">
    <source>
        <dbReference type="ARBA" id="ARBA00023242"/>
    </source>
</evidence>
<reference evidence="8 9" key="1">
    <citation type="journal article" date="2011" name="J. Gen. Appl. Microbiol.">
        <title>Draft genome sequencing of the enigmatic basidiomycete Mixia osmundae.</title>
        <authorList>
            <person name="Nishida H."/>
            <person name="Nagatsuka Y."/>
            <person name="Sugiyama J."/>
        </authorList>
    </citation>
    <scope>NUCLEOTIDE SEQUENCE [LARGE SCALE GENOMIC DNA]</scope>
    <source>
        <strain evidence="9">CBS 9802 / IAM 14324 / JCM 22182 / KY 12970</strain>
    </source>
</reference>
<dbReference type="GO" id="GO:0000978">
    <property type="term" value="F:RNA polymerase II cis-regulatory region sequence-specific DNA binding"/>
    <property type="evidence" value="ECO:0007669"/>
    <property type="project" value="TreeGrafter"/>
</dbReference>
<protein>
    <recommendedName>
        <fullName evidence="7">Homeobox domain-containing protein</fullName>
    </recommendedName>
</protein>
<feature type="region of interest" description="Disordered" evidence="6">
    <location>
        <begin position="101"/>
        <end position="130"/>
    </location>
</feature>
<feature type="domain" description="Homeobox" evidence="7">
    <location>
        <begin position="190"/>
        <end position="250"/>
    </location>
</feature>
<dbReference type="AlphaFoldDB" id="G7E7K3"/>
<accession>G7E7K3</accession>
<evidence type="ECO:0000256" key="2">
    <source>
        <dbReference type="ARBA" id="ARBA00023155"/>
    </source>
</evidence>
<feature type="compositionally biased region" description="Polar residues" evidence="6">
    <location>
        <begin position="356"/>
        <end position="368"/>
    </location>
</feature>
<keyword evidence="3 4" id="KW-0539">Nucleus</keyword>
<evidence type="ECO:0000256" key="5">
    <source>
        <dbReference type="RuleBase" id="RU000682"/>
    </source>
</evidence>
<feature type="region of interest" description="Disordered" evidence="6">
    <location>
        <begin position="249"/>
        <end position="425"/>
    </location>
</feature>
<dbReference type="InParanoid" id="G7E7K3"/>
<dbReference type="GO" id="GO:0030154">
    <property type="term" value="P:cell differentiation"/>
    <property type="evidence" value="ECO:0007669"/>
    <property type="project" value="TreeGrafter"/>
</dbReference>
<keyword evidence="9" id="KW-1185">Reference proteome</keyword>
<dbReference type="STRING" id="764103.G7E7K3"/>
<dbReference type="Proteomes" id="UP000009131">
    <property type="component" value="Unassembled WGS sequence"/>
</dbReference>
<dbReference type="CDD" id="cd00086">
    <property type="entry name" value="homeodomain"/>
    <property type="match status" value="1"/>
</dbReference>
<dbReference type="PROSITE" id="PS50071">
    <property type="entry name" value="HOMEOBOX_2"/>
    <property type="match status" value="1"/>
</dbReference>
<dbReference type="EMBL" id="BABT02000165">
    <property type="protein sequence ID" value="GAA98813.1"/>
    <property type="molecule type" value="Genomic_DNA"/>
</dbReference>
<evidence type="ECO:0000259" key="7">
    <source>
        <dbReference type="PROSITE" id="PS50071"/>
    </source>
</evidence>
<evidence type="ECO:0000313" key="8">
    <source>
        <dbReference type="EMBL" id="GAA98813.1"/>
    </source>
</evidence>
<evidence type="ECO:0000256" key="1">
    <source>
        <dbReference type="ARBA" id="ARBA00023125"/>
    </source>
</evidence>
<dbReference type="Gene3D" id="1.10.10.60">
    <property type="entry name" value="Homeodomain-like"/>
    <property type="match status" value="1"/>
</dbReference>
<evidence type="ECO:0000256" key="4">
    <source>
        <dbReference type="PROSITE-ProRule" id="PRU00108"/>
    </source>
</evidence>
<keyword evidence="2 4" id="KW-0371">Homeobox</keyword>
<proteinExistence type="predicted"/>
<dbReference type="InterPro" id="IPR017970">
    <property type="entry name" value="Homeobox_CS"/>
</dbReference>
<keyword evidence="1 4" id="KW-0238">DNA-binding</keyword>
<dbReference type="InterPro" id="IPR009057">
    <property type="entry name" value="Homeodomain-like_sf"/>
</dbReference>
<comment type="subcellular location">
    <subcellularLocation>
        <location evidence="4 5">Nucleus</location>
    </subcellularLocation>
</comment>
<dbReference type="PANTHER" id="PTHR24324">
    <property type="entry name" value="HOMEOBOX PROTEIN HHEX"/>
    <property type="match status" value="1"/>
</dbReference>
<dbReference type="InterPro" id="IPR051000">
    <property type="entry name" value="Homeobox_DNA-bind_prot"/>
</dbReference>
<name>G7E7K3_MIXOS</name>
<dbReference type="SUPFAM" id="SSF46689">
    <property type="entry name" value="Homeodomain-like"/>
    <property type="match status" value="1"/>
</dbReference>
<dbReference type="InterPro" id="IPR001356">
    <property type="entry name" value="HD"/>
</dbReference>
<dbReference type="GO" id="GO:0000981">
    <property type="term" value="F:DNA-binding transcription factor activity, RNA polymerase II-specific"/>
    <property type="evidence" value="ECO:0007669"/>
    <property type="project" value="InterPro"/>
</dbReference>
<feature type="compositionally biased region" description="Polar residues" evidence="6">
    <location>
        <begin position="145"/>
        <end position="162"/>
    </location>
</feature>
<evidence type="ECO:0000256" key="6">
    <source>
        <dbReference type="SAM" id="MobiDB-lite"/>
    </source>
</evidence>
<dbReference type="Pfam" id="PF00046">
    <property type="entry name" value="Homeodomain"/>
    <property type="match status" value="1"/>
</dbReference>
<comment type="caution">
    <text evidence="8">The sequence shown here is derived from an EMBL/GenBank/DDBJ whole genome shotgun (WGS) entry which is preliminary data.</text>
</comment>
<dbReference type="HOGENOM" id="CLU_645707_0_0_1"/>
<dbReference type="GO" id="GO:0005634">
    <property type="term" value="C:nucleus"/>
    <property type="evidence" value="ECO:0007669"/>
    <property type="project" value="UniProtKB-SubCell"/>
</dbReference>
<dbReference type="OrthoDB" id="6159439at2759"/>
<dbReference type="RefSeq" id="XP_014566989.1">
    <property type="nucleotide sequence ID" value="XM_014711503.1"/>
</dbReference>
<dbReference type="PANTHER" id="PTHR24324:SF9">
    <property type="entry name" value="HOMEOBOX DOMAIN-CONTAINING PROTEIN"/>
    <property type="match status" value="1"/>
</dbReference>
<evidence type="ECO:0000313" key="9">
    <source>
        <dbReference type="Proteomes" id="UP000009131"/>
    </source>
</evidence>
<feature type="DNA-binding region" description="Homeobox" evidence="4">
    <location>
        <begin position="192"/>
        <end position="251"/>
    </location>
</feature>
<feature type="compositionally biased region" description="Low complexity" evidence="6">
    <location>
        <begin position="182"/>
        <end position="192"/>
    </location>
</feature>
<dbReference type="SMART" id="SM00389">
    <property type="entry name" value="HOX"/>
    <property type="match status" value="1"/>
</dbReference>
<dbReference type="eggNOG" id="KOG2251">
    <property type="taxonomic scope" value="Eukaryota"/>
</dbReference>
<dbReference type="PROSITE" id="PS00027">
    <property type="entry name" value="HOMEOBOX_1"/>
    <property type="match status" value="1"/>
</dbReference>
<sequence length="425" mass="46067">MASGRQACSWPLLARDSAVSDSKTSYAEGLAWLTSAATSSLQDCSRPSSSSVIGAQRMLGALRMHSLADLITTERHPLDRRASLPGRLKQQYDHGLPRTTAVMADSHPKPSSDAAQALNRSGTPPNYAEISDSAPLLAANLQASSSTGAASAEQETLEQQRAGSIGKAPSSTASSDRRESLRASASSSGSTSKRSRTLTTPQQTAVLNALLEQTRFPTTATRERVAEELGMTPRRVQIWFQNRRQNEKRLRGQGLLDRSPSPPPPRRALPQYAWRVQSDEHQRYRPASLPLPIPTRGGMPTPYPQQHLQPPSPDLSANHGSMSYPPMPASSGSYARVDSSRAMVHSPSPMLARASTPLTHNRQQSDSAVASPANGFPVRPSSPDRYTLQPMKRGPSDPAAWSLSSQSSRSSERLPRYPEESEQHQ</sequence>
<organism evidence="8 9">
    <name type="scientific">Mixia osmundae (strain CBS 9802 / IAM 14324 / JCM 22182 / KY 12970)</name>
    <dbReference type="NCBI Taxonomy" id="764103"/>
    <lineage>
        <taxon>Eukaryota</taxon>
        <taxon>Fungi</taxon>
        <taxon>Dikarya</taxon>
        <taxon>Basidiomycota</taxon>
        <taxon>Pucciniomycotina</taxon>
        <taxon>Mixiomycetes</taxon>
        <taxon>Mixiales</taxon>
        <taxon>Mixiaceae</taxon>
        <taxon>Mixia</taxon>
    </lineage>
</organism>
<feature type="region of interest" description="Disordered" evidence="6">
    <location>
        <begin position="145"/>
        <end position="202"/>
    </location>
</feature>
<gene>
    <name evidence="8" type="primary">Mo05501</name>
    <name evidence="8" type="ORF">E5Q_05501</name>
</gene>
<reference evidence="8 9" key="2">
    <citation type="journal article" date="2012" name="Open Biol.">
        <title>Characteristics of nucleosomes and linker DNA regions on the genome of the basidiomycete Mixia osmundae revealed by mono- and dinucleosome mapping.</title>
        <authorList>
            <person name="Nishida H."/>
            <person name="Kondo S."/>
            <person name="Matsumoto T."/>
            <person name="Suzuki Y."/>
            <person name="Yoshikawa H."/>
            <person name="Taylor T.D."/>
            <person name="Sugiyama J."/>
        </authorList>
    </citation>
    <scope>NUCLEOTIDE SEQUENCE [LARGE SCALE GENOMIC DNA]</scope>
    <source>
        <strain evidence="9">CBS 9802 / IAM 14324 / JCM 22182 / KY 12970</strain>
    </source>
</reference>
<feature type="compositionally biased region" description="Basic and acidic residues" evidence="6">
    <location>
        <begin position="410"/>
        <end position="425"/>
    </location>
</feature>